<organism evidence="5 6">
    <name type="scientific">Marivivens niveibacter</name>
    <dbReference type="NCBI Taxonomy" id="1930667"/>
    <lineage>
        <taxon>Bacteria</taxon>
        <taxon>Pseudomonadati</taxon>
        <taxon>Pseudomonadota</taxon>
        <taxon>Alphaproteobacteria</taxon>
        <taxon>Rhodobacterales</taxon>
        <taxon>Paracoccaceae</taxon>
        <taxon>Marivivens group</taxon>
        <taxon>Marivivens</taxon>
    </lineage>
</organism>
<keyword evidence="6" id="KW-1185">Reference proteome</keyword>
<evidence type="ECO:0000313" key="6">
    <source>
        <dbReference type="Proteomes" id="UP000194664"/>
    </source>
</evidence>
<dbReference type="InterPro" id="IPR036737">
    <property type="entry name" value="OmpA-like_sf"/>
</dbReference>
<feature type="signal peptide" evidence="3">
    <location>
        <begin position="1"/>
        <end position="21"/>
    </location>
</feature>
<dbReference type="PANTHER" id="PTHR30570">
    <property type="entry name" value="PERIPLASMIC PHOSPHATE BINDING COMPONENT OF PHOSPHATE ABC TRANSPORTER"/>
    <property type="match status" value="1"/>
</dbReference>
<dbReference type="Pfam" id="PF12849">
    <property type="entry name" value="PBP_like_2"/>
    <property type="match status" value="1"/>
</dbReference>
<dbReference type="InterPro" id="IPR024370">
    <property type="entry name" value="PBP_domain"/>
</dbReference>
<accession>A0A251X0L1</accession>
<dbReference type="SUPFAM" id="SSF53850">
    <property type="entry name" value="Periplasmic binding protein-like II"/>
    <property type="match status" value="1"/>
</dbReference>
<dbReference type="SUPFAM" id="SSF103088">
    <property type="entry name" value="OmpA-like"/>
    <property type="match status" value="1"/>
</dbReference>
<evidence type="ECO:0000256" key="3">
    <source>
        <dbReference type="SAM" id="SignalP"/>
    </source>
</evidence>
<dbReference type="Proteomes" id="UP000194664">
    <property type="component" value="Unassembled WGS sequence"/>
</dbReference>
<dbReference type="Gene3D" id="3.40.190.10">
    <property type="entry name" value="Periplasmic binding protein-like II"/>
    <property type="match status" value="2"/>
</dbReference>
<dbReference type="GO" id="GO:0016020">
    <property type="term" value="C:membrane"/>
    <property type="evidence" value="ECO:0007669"/>
    <property type="project" value="UniProtKB-UniRule"/>
</dbReference>
<dbReference type="EMBL" id="MSPP01000002">
    <property type="protein sequence ID" value="OUD09925.1"/>
    <property type="molecule type" value="Genomic_DNA"/>
</dbReference>
<dbReference type="Pfam" id="PF00691">
    <property type="entry name" value="OmpA"/>
    <property type="match status" value="1"/>
</dbReference>
<comment type="caution">
    <text evidence="5">The sequence shown here is derived from an EMBL/GenBank/DDBJ whole genome shotgun (WGS) entry which is preliminary data.</text>
</comment>
<keyword evidence="1 3" id="KW-0732">Signal</keyword>
<dbReference type="PROSITE" id="PS51123">
    <property type="entry name" value="OMPA_2"/>
    <property type="match status" value="1"/>
</dbReference>
<feature type="domain" description="OmpA-like" evidence="4">
    <location>
        <begin position="391"/>
        <end position="512"/>
    </location>
</feature>
<evidence type="ECO:0000259" key="4">
    <source>
        <dbReference type="PROSITE" id="PS51123"/>
    </source>
</evidence>
<evidence type="ECO:0000256" key="2">
    <source>
        <dbReference type="PROSITE-ProRule" id="PRU00473"/>
    </source>
</evidence>
<dbReference type="PANTHER" id="PTHR30570:SF1">
    <property type="entry name" value="PHOSPHATE-BINDING PROTEIN PSTS"/>
    <property type="match status" value="1"/>
</dbReference>
<dbReference type="AlphaFoldDB" id="A0A251X0L1"/>
<gene>
    <name evidence="5" type="ORF">BVC71_07390</name>
</gene>
<evidence type="ECO:0000313" key="5">
    <source>
        <dbReference type="EMBL" id="OUD09925.1"/>
    </source>
</evidence>
<keyword evidence="2" id="KW-0472">Membrane</keyword>
<evidence type="ECO:0000256" key="1">
    <source>
        <dbReference type="ARBA" id="ARBA00022729"/>
    </source>
</evidence>
<dbReference type="InterPro" id="IPR050811">
    <property type="entry name" value="Phosphate_ABC_transporter"/>
</dbReference>
<dbReference type="Gene3D" id="3.30.1330.60">
    <property type="entry name" value="OmpA-like domain"/>
    <property type="match status" value="1"/>
</dbReference>
<reference evidence="5 6" key="1">
    <citation type="submission" date="2016-12" db="EMBL/GenBank/DDBJ databases">
        <title>The draft genome sequence of HSLHS2.</title>
        <authorList>
            <person name="Hu D."/>
            <person name="Wang L."/>
            <person name="Shao Z."/>
        </authorList>
    </citation>
    <scope>NUCLEOTIDE SEQUENCE [LARGE SCALE GENOMIC DNA]</scope>
    <source>
        <strain evidence="5">MCCC 1A06712</strain>
    </source>
</reference>
<dbReference type="InterPro" id="IPR006665">
    <property type="entry name" value="OmpA-like"/>
</dbReference>
<dbReference type="CDD" id="cd07185">
    <property type="entry name" value="OmpA_C-like"/>
    <property type="match status" value="1"/>
</dbReference>
<protein>
    <recommendedName>
        <fullName evidence="4">OmpA-like domain-containing protein</fullName>
    </recommendedName>
</protein>
<proteinExistence type="predicted"/>
<name>A0A251X0L1_9RHOB</name>
<sequence>MNSISAAFMAALFCISVPAHAEPVRITTPTGLDLFGEVLGYDGTYLRLDTPEFGILTLSYAGTICEGLRCPIENGPAELRFAGSTRIGEVLLPALVEAFGRAKGWNVQATDQTTALQYLVGPVGAPILKVDFILSDPQSAFTQQIEGKIDIVMSDRPASPDEVAQSIQAGFGAPTSSGRSRIIALDALVPVASPAQSVHTISLDDLAAVFRGDIVNWDQLGGEDIPIHPMLPDASSGQIRGFEELLLSDSAKRADITRVPSMTDLATTVTDDIGGLGVSPMGAFGNATPLVLQDVCGLRSVPRLTALKTGDYPLTLPLYLYLPGYRIAPEAREFVNWLQSHQAQAVIRRAGFVDQGAVPIGLDVQGERLANAIMLAGQSVPLSDLQDMLRQLDGHARLSPTFRFAEGSTALTPVSKSNLVYLAKAIRDGLYNGRHLALVGFSDGNGPADANRTLSLTRADSVLAELRTLLGGDIPEGVVIDTLGFGEALPMGCDETHWGRRMNRRVELWIDG</sequence>
<feature type="chain" id="PRO_5012445441" description="OmpA-like domain-containing protein" evidence="3">
    <location>
        <begin position="22"/>
        <end position="512"/>
    </location>
</feature>